<accession>A0ABX5H6T5</accession>
<gene>
    <name evidence="2" type="ORF">C0W27_04685</name>
</gene>
<feature type="chain" id="PRO_5045619068" evidence="1">
    <location>
        <begin position="24"/>
        <end position="1175"/>
    </location>
</feature>
<proteinExistence type="predicted"/>
<dbReference type="Gene3D" id="2.40.160.10">
    <property type="entry name" value="Porin"/>
    <property type="match status" value="1"/>
</dbReference>
<sequence length="1175" mass="132813">MKSFRLKKLSVLVISALPLMTQAQVINENNDNSELTLISTESTNIETEIHQQKDNSRIYLEEGAIWAMRDVTKFDPVLDIDLSDEIEVENKALKDVVSFNIETNYPHYINKWELSIYRGSDRHLSQPIKTLSGTKLNNDDDIDWDGKTDIPVELNSGEQIIFRLKVWDKNNNMDITSMGVSDLVATTDKNVEIDKLDNENNGSKRSYGRASLMRHNIPTNAGMAKIMGSGLKGVDQVTIGDDEYDVEDGKLYVEQYLPTDAYMFPVKVNFENGKERNYKLFARIPDTYYAQAGLIDLYFGRNHVSGNDEVLSVDDQYQGDVFDRGRIAYFGQGKFGDKLRVVAHVDTKESKIKDMFKHPFAADDTTVFDVLDDNDNEMYYGTYGDESNIEKVVNTKGKVYLDLQYDKSSIMWGNYNTGITGSESSDYNRSLYGLKANYKTRETTVYGDDRIAISGFTSEADTLSSHDEFLGTNSVVYRTRHGEVVPGSDKVTLKVKDNKTGNVISTKTLVSGRDYTINPFQGRIILSKALSQHPQGDSDGVFGNVSTDEQVNILVVDYEYVPDSGENLDNMSTGARIKTWVNDSIGLGSTYVSEKKSEQDYELYSADITLRATEGSYLTAEFSKSEGTQSDSNYYSTNGGISFDKIEGNHDKDRKGNLIDVHGVASLYDLMPETFGAIGNDVEAWYRDKDLGYSFADQDDYVSQEAYGAKLRFQVGDKAQITTSYEHLEELDEFDTKTTDTDQVEIESQYRINESVKLSLAARHLKELNEDDKASKGDLVGARIDYEFDDSNSVYIKGQKTVSTDDYFDSDDSIAVGADFELTDDWSVSGEYATGQRGDGIEASVDYQVTDNYSTYVSYVQQDYEHTNNVVFGQNADLTESLSITQENQFVDDNNGKGQVNSFGFDYDVTDDFDTGITFEKSNLDSVDNGKVERSGVSVYTNIDYDNISLSNRIEYRIDKGDDKVEEFATTNRYVHELTDEYTLFAKLNYSKSKNKSSGEVLERYSESSLGLAYRPVFNDRLNFLTRYTYLEDFDQNNGSDDDNKNEKSHIVEGEALYDVNQHIELGTKVAYKKKSEVYSRIDDSNIDVKNEIFLTGVSASYKVMKDWDVTSEYHWKKDKENDELEHGALISVNKHINDNMKVGIGYNFSKFEDDLVHDDEYNAKGVFINIVGKF</sequence>
<dbReference type="EMBL" id="PYOU01000003">
    <property type="protein sequence ID" value="PSX11672.1"/>
    <property type="molecule type" value="Genomic_DNA"/>
</dbReference>
<dbReference type="InterPro" id="IPR023614">
    <property type="entry name" value="Porin_dom_sf"/>
</dbReference>
<dbReference type="SUPFAM" id="SSF56935">
    <property type="entry name" value="Porins"/>
    <property type="match status" value="2"/>
</dbReference>
<feature type="signal peptide" evidence="1">
    <location>
        <begin position="1"/>
        <end position="23"/>
    </location>
</feature>
<organism evidence="2 3">
    <name type="scientific">Photobacterium angustum</name>
    <dbReference type="NCBI Taxonomy" id="661"/>
    <lineage>
        <taxon>Bacteria</taxon>
        <taxon>Pseudomonadati</taxon>
        <taxon>Pseudomonadota</taxon>
        <taxon>Gammaproteobacteria</taxon>
        <taxon>Vibrionales</taxon>
        <taxon>Vibrionaceae</taxon>
        <taxon>Photobacterium</taxon>
    </lineage>
</organism>
<protein>
    <submittedName>
        <fullName evidence="2">Uncharacterized protein</fullName>
    </submittedName>
</protein>
<reference evidence="2 3" key="1">
    <citation type="submission" date="2018-01" db="EMBL/GenBank/DDBJ databases">
        <title>Whole genome sequencing of Histamine producing bacteria.</title>
        <authorList>
            <person name="Butler K."/>
        </authorList>
    </citation>
    <scope>NUCLEOTIDE SEQUENCE [LARGE SCALE GENOMIC DNA]</scope>
    <source>
        <strain evidence="2 3">A6-1</strain>
    </source>
</reference>
<keyword evidence="1" id="KW-0732">Signal</keyword>
<name>A0ABX5H6T5_PHOAN</name>
<keyword evidence="3" id="KW-1185">Reference proteome</keyword>
<dbReference type="RefSeq" id="WP_045151944.1">
    <property type="nucleotide sequence ID" value="NZ_JZSW01000003.1"/>
</dbReference>
<evidence type="ECO:0000256" key="1">
    <source>
        <dbReference type="SAM" id="SignalP"/>
    </source>
</evidence>
<dbReference type="Proteomes" id="UP000240989">
    <property type="component" value="Unassembled WGS sequence"/>
</dbReference>
<comment type="caution">
    <text evidence="2">The sequence shown here is derived from an EMBL/GenBank/DDBJ whole genome shotgun (WGS) entry which is preliminary data.</text>
</comment>
<evidence type="ECO:0000313" key="2">
    <source>
        <dbReference type="EMBL" id="PSX11672.1"/>
    </source>
</evidence>
<evidence type="ECO:0000313" key="3">
    <source>
        <dbReference type="Proteomes" id="UP000240989"/>
    </source>
</evidence>